<dbReference type="GO" id="GO:0050380">
    <property type="term" value="F:undecaprenyl-diphosphatase activity"/>
    <property type="evidence" value="ECO:0007669"/>
    <property type="project" value="UniProtKB-EC"/>
</dbReference>
<dbReference type="EMBL" id="AAOW01000011">
    <property type="protein sequence ID" value="EAR60984.1"/>
    <property type="molecule type" value="Genomic_DNA"/>
</dbReference>
<comment type="caution">
    <text evidence="1">The sequence shown here is derived from an EMBL/GenBank/DDBJ whole genome shotgun (WGS) entry which is preliminary data.</text>
</comment>
<dbReference type="EC" id="3.6.1.27" evidence="1"/>
<dbReference type="Proteomes" id="UP000002171">
    <property type="component" value="Unassembled WGS sequence"/>
</dbReference>
<keyword evidence="1" id="KW-0378">Hydrolase</keyword>
<accession>A0A7U8C671</accession>
<evidence type="ECO:0000313" key="1">
    <source>
        <dbReference type="EMBL" id="EAR60984.1"/>
    </source>
</evidence>
<gene>
    <name evidence="1" type="primary">uppP</name>
    <name evidence="1" type="ORF">MED92_01204</name>
</gene>
<organism evidence="1 2">
    <name type="scientific">Neptuniibacter caesariensis</name>
    <dbReference type="NCBI Taxonomy" id="207954"/>
    <lineage>
        <taxon>Bacteria</taxon>
        <taxon>Pseudomonadati</taxon>
        <taxon>Pseudomonadota</taxon>
        <taxon>Gammaproteobacteria</taxon>
        <taxon>Oceanospirillales</taxon>
        <taxon>Oceanospirillaceae</taxon>
        <taxon>Neptuniibacter</taxon>
    </lineage>
</organism>
<reference evidence="1 2" key="1">
    <citation type="submission" date="2006-02" db="EMBL/GenBank/DDBJ databases">
        <authorList>
            <person name="Pinhassi J."/>
            <person name="Pedros-Alio C."/>
            <person name="Ferriera S."/>
            <person name="Johnson J."/>
            <person name="Kravitz S."/>
            <person name="Halpern A."/>
            <person name="Remington K."/>
            <person name="Beeson K."/>
            <person name="Tran B."/>
            <person name="Rogers Y.-H."/>
            <person name="Friedman R."/>
            <person name="Venter J.C."/>
        </authorList>
    </citation>
    <scope>NUCLEOTIDE SEQUENCE [LARGE SCALE GENOMIC DNA]</scope>
    <source>
        <strain evidence="1 2">MED92</strain>
    </source>
</reference>
<evidence type="ECO:0000313" key="2">
    <source>
        <dbReference type="Proteomes" id="UP000002171"/>
    </source>
</evidence>
<name>A0A7U8C671_NEPCE</name>
<sequence length="14" mass="1612">MELLQVIILALLQD</sequence>
<protein>
    <submittedName>
        <fullName evidence="1">Undecaprenyl pyrophosphate phosphatase</fullName>
        <ecNumber evidence="1">3.6.1.27</ecNumber>
    </submittedName>
</protein>
<proteinExistence type="predicted"/>
<keyword evidence="2" id="KW-1185">Reference proteome</keyword>